<dbReference type="AlphaFoldDB" id="A0A4Q7L3F4"/>
<dbReference type="OrthoDB" id="3405072at2"/>
<name>A0A4Q7L3F4_9PSEU</name>
<organism evidence="3 4">
    <name type="scientific">Herbihabitans rhizosphaerae</name>
    <dbReference type="NCBI Taxonomy" id="1872711"/>
    <lineage>
        <taxon>Bacteria</taxon>
        <taxon>Bacillati</taxon>
        <taxon>Actinomycetota</taxon>
        <taxon>Actinomycetes</taxon>
        <taxon>Pseudonocardiales</taxon>
        <taxon>Pseudonocardiaceae</taxon>
        <taxon>Herbihabitans</taxon>
    </lineage>
</organism>
<evidence type="ECO:0000313" key="4">
    <source>
        <dbReference type="Proteomes" id="UP000294257"/>
    </source>
</evidence>
<protein>
    <submittedName>
        <fullName evidence="3">Uncharacterized protein DUF4333</fullName>
    </submittedName>
</protein>
<dbReference type="Pfam" id="PF14230">
    <property type="entry name" value="DUF4333"/>
    <property type="match status" value="1"/>
</dbReference>
<reference evidence="3 4" key="1">
    <citation type="submission" date="2019-02" db="EMBL/GenBank/DDBJ databases">
        <title>Genomic Encyclopedia of Type Strains, Phase IV (KMG-IV): sequencing the most valuable type-strain genomes for metagenomic binning, comparative biology and taxonomic classification.</title>
        <authorList>
            <person name="Goeker M."/>
        </authorList>
    </citation>
    <scope>NUCLEOTIDE SEQUENCE [LARGE SCALE GENOMIC DNA]</scope>
    <source>
        <strain evidence="3 4">DSM 101727</strain>
    </source>
</reference>
<gene>
    <name evidence="3" type="ORF">EV193_102748</name>
</gene>
<proteinExistence type="predicted"/>
<dbReference type="Proteomes" id="UP000294257">
    <property type="component" value="Unassembled WGS sequence"/>
</dbReference>
<evidence type="ECO:0000256" key="1">
    <source>
        <dbReference type="SAM" id="SignalP"/>
    </source>
</evidence>
<comment type="caution">
    <text evidence="3">The sequence shown here is derived from an EMBL/GenBank/DDBJ whole genome shotgun (WGS) entry which is preliminary data.</text>
</comment>
<dbReference type="PROSITE" id="PS51257">
    <property type="entry name" value="PROKAR_LIPOPROTEIN"/>
    <property type="match status" value="1"/>
</dbReference>
<evidence type="ECO:0000259" key="2">
    <source>
        <dbReference type="Pfam" id="PF14230"/>
    </source>
</evidence>
<feature type="signal peptide" evidence="1">
    <location>
        <begin position="1"/>
        <end position="20"/>
    </location>
</feature>
<dbReference type="InterPro" id="IPR025637">
    <property type="entry name" value="DUF4333"/>
</dbReference>
<sequence>MRVFRIVLIVCAAAAVGACGDDSKNDPPFVTPPESETVKVLDDEKLREGIKGVVESKFAKPGAVGEVKCPADQEAKEGHEFDCDIKVDGQNKKVHIRVSNEYGDYQVSIPK</sequence>
<accession>A0A4Q7L3F4</accession>
<feature type="domain" description="DUF4333" evidence="2">
    <location>
        <begin position="37"/>
        <end position="102"/>
    </location>
</feature>
<keyword evidence="1" id="KW-0732">Signal</keyword>
<feature type="chain" id="PRO_5020581011" evidence="1">
    <location>
        <begin position="21"/>
        <end position="111"/>
    </location>
</feature>
<evidence type="ECO:0000313" key="3">
    <source>
        <dbReference type="EMBL" id="RZS43767.1"/>
    </source>
</evidence>
<dbReference type="EMBL" id="SGWQ01000002">
    <property type="protein sequence ID" value="RZS43767.1"/>
    <property type="molecule type" value="Genomic_DNA"/>
</dbReference>
<keyword evidence="4" id="KW-1185">Reference proteome</keyword>